<sequence>LTETDESKKSSTIPNMAKGVVDLYTSLLLEFHHYLLCKY</sequence>
<proteinExistence type="predicted"/>
<feature type="non-terminal residue" evidence="1">
    <location>
        <position position="1"/>
    </location>
</feature>
<protein>
    <submittedName>
        <fullName evidence="1">36829_t:CDS:1</fullName>
    </submittedName>
</protein>
<dbReference type="Proteomes" id="UP000789920">
    <property type="component" value="Unassembled WGS sequence"/>
</dbReference>
<gene>
    <name evidence="1" type="ORF">RPERSI_LOCUS22298</name>
</gene>
<dbReference type="EMBL" id="CAJVQC010067161">
    <property type="protein sequence ID" value="CAG8807018.1"/>
    <property type="molecule type" value="Genomic_DNA"/>
</dbReference>
<accession>A0ACA9RR65</accession>
<evidence type="ECO:0000313" key="1">
    <source>
        <dbReference type="EMBL" id="CAG8807018.1"/>
    </source>
</evidence>
<organism evidence="1 2">
    <name type="scientific">Racocetra persica</name>
    <dbReference type="NCBI Taxonomy" id="160502"/>
    <lineage>
        <taxon>Eukaryota</taxon>
        <taxon>Fungi</taxon>
        <taxon>Fungi incertae sedis</taxon>
        <taxon>Mucoromycota</taxon>
        <taxon>Glomeromycotina</taxon>
        <taxon>Glomeromycetes</taxon>
        <taxon>Diversisporales</taxon>
        <taxon>Gigasporaceae</taxon>
        <taxon>Racocetra</taxon>
    </lineage>
</organism>
<name>A0ACA9RR65_9GLOM</name>
<reference evidence="1" key="1">
    <citation type="submission" date="2021-06" db="EMBL/GenBank/DDBJ databases">
        <authorList>
            <person name="Kallberg Y."/>
            <person name="Tangrot J."/>
            <person name="Rosling A."/>
        </authorList>
    </citation>
    <scope>NUCLEOTIDE SEQUENCE</scope>
    <source>
        <strain evidence="1">MA461A</strain>
    </source>
</reference>
<keyword evidence="2" id="KW-1185">Reference proteome</keyword>
<comment type="caution">
    <text evidence="1">The sequence shown here is derived from an EMBL/GenBank/DDBJ whole genome shotgun (WGS) entry which is preliminary data.</text>
</comment>
<feature type="non-terminal residue" evidence="1">
    <location>
        <position position="39"/>
    </location>
</feature>
<evidence type="ECO:0000313" key="2">
    <source>
        <dbReference type="Proteomes" id="UP000789920"/>
    </source>
</evidence>